<reference evidence="2" key="1">
    <citation type="journal article" date="2019" name="Mol. Phylogenet. Evol.">
        <title>Phylogenetic implications of mitogenome rearrangements in East Asian potamiscine freshwater crabs (Brachyura: Potamidae).</title>
        <authorList>
            <person name="Zhang Z."/>
            <person name="Xing Y."/>
            <person name="Cheng J."/>
            <person name="Pan D."/>
            <person name="Lv L."/>
            <person name="Cumberlidge N."/>
            <person name="Sun H."/>
        </authorList>
    </citation>
    <scope>NUCLEOTIDE SEQUENCE</scope>
</reference>
<protein>
    <submittedName>
        <fullName evidence="2">ATP synthase F0 subunit 8</fullName>
    </submittedName>
</protein>
<keyword evidence="2" id="KW-0496">Mitochondrion</keyword>
<organism evidence="2">
    <name type="scientific">Candidiopotamon okinawense</name>
    <dbReference type="NCBI Taxonomy" id="320737"/>
    <lineage>
        <taxon>Eukaryota</taxon>
        <taxon>Metazoa</taxon>
        <taxon>Ecdysozoa</taxon>
        <taxon>Arthropoda</taxon>
        <taxon>Crustacea</taxon>
        <taxon>Multicrustacea</taxon>
        <taxon>Malacostraca</taxon>
        <taxon>Eumalacostraca</taxon>
        <taxon>Eucarida</taxon>
        <taxon>Decapoda</taxon>
        <taxon>Pleocyemata</taxon>
        <taxon>Brachyura</taxon>
        <taxon>Eubrachyura</taxon>
        <taxon>Potamoidea</taxon>
        <taxon>Potamidae</taxon>
        <taxon>Candidiopotamon</taxon>
    </lineage>
</organism>
<feature type="transmembrane region" description="Helical" evidence="1">
    <location>
        <begin position="7"/>
        <end position="30"/>
    </location>
</feature>
<evidence type="ECO:0000256" key="1">
    <source>
        <dbReference type="SAM" id="Phobius"/>
    </source>
</evidence>
<dbReference type="AlphaFoldDB" id="A0A650FF52"/>
<evidence type="ECO:0000313" key="2">
    <source>
        <dbReference type="EMBL" id="QGT77377.1"/>
    </source>
</evidence>
<keyword evidence="1" id="KW-1133">Transmembrane helix</keyword>
<keyword evidence="1" id="KW-0472">Membrane</keyword>
<geneLocation type="mitochondrion" evidence="2"/>
<proteinExistence type="predicted"/>
<keyword evidence="1" id="KW-0812">Transmembrane</keyword>
<accession>A0A650FF52</accession>
<gene>
    <name evidence="2" type="primary">atp8</name>
</gene>
<dbReference type="EMBL" id="MN737145">
    <property type="protein sequence ID" value="QGT77377.1"/>
    <property type="molecule type" value="Genomic_DNA"/>
</dbReference>
<name>A0A650FF52_9EUCA</name>
<sequence>MPQMSPLFWLSLFFLFLFSLLVFLMLNYFIKPFKVFNLTPYTHCFKKLFWKL</sequence>